<sequence length="767" mass="82447">MISWSIWRSRNLVIHQKKEHDEKPVLLRAEFVLKSFKAAQVSNDLALVPDQVWKKIEHGRCYVPTAGISAVEEHHGLLTAAIGDSQIARESKIHSYHKSFNAFVARLLPEEAKRLSEEDSVISVFENTRRQLHTTRTWDFLGMSETLQQKNSKAQSNIIVGVLDTGIWVESPSFNDKGYGPPPSKWKGKCVKGANFTGCNNKVIGARYYNLDDALDPSTDQASPADTDGHGTHTSSTAAGATVKAASLYGIAEGTARGGVPSARIAMYKVCWGGGCTDMDLLAAFDDAIADGVDVISVSIGGTSKSFFDDPISIGAFHAMKRGILTSCSAGNVGPYEGTVENVAPWIMTVAASSIDRKFSTAVKLGNGFKTTGLSINTFSPRKAFYPLTNGAHAANTTAHTYGNISACDYGTLSMKKVMGRIVYCLGSGSQDFTIKKLGGVGTIVALDSPTDTAFTTLIAGSFVVSEIGIKIDRYINSTKNPQAVIYKTRAVNMTAPFIASFSSRGPQYIALNILKPDIAAPGLDILAAYSKLVSITGQPGDNRIAPFNILSGTSMACPHAAGAAAYVKSFHPNWSPAAIKSALMTTATPMKIKPEDAELASGSGQINPRKAVNPGLIYDLSLSSYASFLCKEGYNSTNIGQLIGGKKKFSCSSMKPAQGIDGLNYPTMHMQLRNGSKINAVFHRTVTNVGPKSVYKATVKSPKGLKVKVSPKVLLFSKPYEKQSFIVRLKGSMKNGTQILSASLEWKDSKHRVKSPILIYKPLQRV</sequence>
<proteinExistence type="predicted"/>
<dbReference type="Proteomes" id="UP001164539">
    <property type="component" value="Chromosome 12"/>
</dbReference>
<gene>
    <name evidence="1" type="ORF">OWV82_021987</name>
</gene>
<evidence type="ECO:0000313" key="1">
    <source>
        <dbReference type="EMBL" id="KAJ4705173.1"/>
    </source>
</evidence>
<name>A0ACC1X3G5_MELAZ</name>
<accession>A0ACC1X3G5</accession>
<organism evidence="1 2">
    <name type="scientific">Melia azedarach</name>
    <name type="common">Chinaberry tree</name>
    <dbReference type="NCBI Taxonomy" id="155640"/>
    <lineage>
        <taxon>Eukaryota</taxon>
        <taxon>Viridiplantae</taxon>
        <taxon>Streptophyta</taxon>
        <taxon>Embryophyta</taxon>
        <taxon>Tracheophyta</taxon>
        <taxon>Spermatophyta</taxon>
        <taxon>Magnoliopsida</taxon>
        <taxon>eudicotyledons</taxon>
        <taxon>Gunneridae</taxon>
        <taxon>Pentapetalae</taxon>
        <taxon>rosids</taxon>
        <taxon>malvids</taxon>
        <taxon>Sapindales</taxon>
        <taxon>Meliaceae</taxon>
        <taxon>Melia</taxon>
    </lineage>
</organism>
<dbReference type="EMBL" id="CM051405">
    <property type="protein sequence ID" value="KAJ4705173.1"/>
    <property type="molecule type" value="Genomic_DNA"/>
</dbReference>
<protein>
    <submittedName>
        <fullName evidence="1">Subtilisin-like protease SBT4.14</fullName>
    </submittedName>
</protein>
<keyword evidence="2" id="KW-1185">Reference proteome</keyword>
<comment type="caution">
    <text evidence="1">The sequence shown here is derived from an EMBL/GenBank/DDBJ whole genome shotgun (WGS) entry which is preliminary data.</text>
</comment>
<reference evidence="1 2" key="1">
    <citation type="journal article" date="2023" name="Science">
        <title>Complex scaffold remodeling in plant triterpene biosynthesis.</title>
        <authorList>
            <person name="De La Pena R."/>
            <person name="Hodgson H."/>
            <person name="Liu J.C."/>
            <person name="Stephenson M.J."/>
            <person name="Martin A.C."/>
            <person name="Owen C."/>
            <person name="Harkess A."/>
            <person name="Leebens-Mack J."/>
            <person name="Jimenez L.E."/>
            <person name="Osbourn A."/>
            <person name="Sattely E.S."/>
        </authorList>
    </citation>
    <scope>NUCLEOTIDE SEQUENCE [LARGE SCALE GENOMIC DNA]</scope>
    <source>
        <strain evidence="2">cv. JPN11</strain>
        <tissue evidence="1">Leaf</tissue>
    </source>
</reference>
<evidence type="ECO:0000313" key="2">
    <source>
        <dbReference type="Proteomes" id="UP001164539"/>
    </source>
</evidence>